<accession>A0A8J3E5A9</accession>
<keyword evidence="4" id="KW-1185">Reference proteome</keyword>
<dbReference type="InterPro" id="IPR010269">
    <property type="entry name" value="T6SS_TssC-like"/>
</dbReference>
<evidence type="ECO:0000313" key="3">
    <source>
        <dbReference type="EMBL" id="GGF20421.1"/>
    </source>
</evidence>
<evidence type="ECO:0000259" key="2">
    <source>
        <dbReference type="Pfam" id="PF18945"/>
    </source>
</evidence>
<proteinExistence type="predicted"/>
<dbReference type="EMBL" id="BMJQ01000006">
    <property type="protein sequence ID" value="GGF20421.1"/>
    <property type="molecule type" value="Genomic_DNA"/>
</dbReference>
<comment type="caution">
    <text evidence="3">The sequence shown here is derived from an EMBL/GenBank/DDBJ whole genome shotgun (WGS) entry which is preliminary data.</text>
</comment>
<dbReference type="Pfam" id="PF05943">
    <property type="entry name" value="VipB"/>
    <property type="match status" value="1"/>
</dbReference>
<dbReference type="PANTHER" id="PTHR35565:SF3">
    <property type="entry name" value="TYPE VI SECRETION SYSTEM SHEATH PROTEIN TSSC1"/>
    <property type="match status" value="1"/>
</dbReference>
<dbReference type="NCBIfam" id="TIGR03355">
    <property type="entry name" value="VI_chp_2"/>
    <property type="match status" value="1"/>
</dbReference>
<name>A0A8J3E5A9_9PROT</name>
<feature type="domain" description="TssC1 C-terminal" evidence="2">
    <location>
        <begin position="376"/>
        <end position="486"/>
    </location>
</feature>
<feature type="domain" description="TssC1 N-terminal" evidence="1">
    <location>
        <begin position="55"/>
        <end position="366"/>
    </location>
</feature>
<dbReference type="PANTHER" id="PTHR35565">
    <property type="entry name" value="CYTOPLASMIC PROTEIN-RELATED"/>
    <property type="match status" value="1"/>
</dbReference>
<reference evidence="3" key="1">
    <citation type="journal article" date="2014" name="Int. J. Syst. Evol. Microbiol.">
        <title>Complete genome sequence of Corynebacterium casei LMG S-19264T (=DSM 44701T), isolated from a smear-ripened cheese.</title>
        <authorList>
            <consortium name="US DOE Joint Genome Institute (JGI-PGF)"/>
            <person name="Walter F."/>
            <person name="Albersmeier A."/>
            <person name="Kalinowski J."/>
            <person name="Ruckert C."/>
        </authorList>
    </citation>
    <scope>NUCLEOTIDE SEQUENCE</scope>
    <source>
        <strain evidence="3">CGMCC 1.15725</strain>
    </source>
</reference>
<gene>
    <name evidence="3" type="primary">impD</name>
    <name evidence="3" type="ORF">GCM10011611_28060</name>
</gene>
<reference evidence="3" key="2">
    <citation type="submission" date="2020-09" db="EMBL/GenBank/DDBJ databases">
        <authorList>
            <person name="Sun Q."/>
            <person name="Zhou Y."/>
        </authorList>
    </citation>
    <scope>NUCLEOTIDE SEQUENCE</scope>
    <source>
        <strain evidence="3">CGMCC 1.15725</strain>
    </source>
</reference>
<evidence type="ECO:0000259" key="1">
    <source>
        <dbReference type="Pfam" id="PF05943"/>
    </source>
</evidence>
<evidence type="ECO:0000313" key="4">
    <source>
        <dbReference type="Proteomes" id="UP000646365"/>
    </source>
</evidence>
<sequence length="492" mass="54510">MSLMALHPEGHAARPHAVRPIELVAPAGHAETADPSDVSPGPKRRGAVATRALIDRLIAAIDRQLNDQVNAILHDQRFQRLEASWRGLKYLVDIAAPMQRLKIKLLDVSWRELCRDVERAIEFDQSQLFEKVYSDEFGSPGGEPFGLLIGDYYVAHKPTAEQPQDDVGALKAIAGVAAAAFCPFITSCAPALLGLERFDDLGKGIDLATAFDGPEFLRWRSLREQEDTRFVGLAVPRILIRKPYRDDPSRIDGFRFREQVSGAHADAYLWGNAAFAFGAVAMRAFDRFGWFADLRGMPEEFDGGGVMPDPIVDGFATDRPGVADKPPVDVLLSDLQERQLSELGFVPLSKASYVSTCVFYSNQSLHWPRVYDRAAASANARLSAMVQYVLCASRFAHYIKVIGRDKVGAFTTAGDFEDYLRRWLQAYCVANDDAPQTVKARYPLREAEVQVRDIAGRPGTFGCVVHLKPHFQLDEVATAFRLVTELTAPTNS</sequence>
<dbReference type="InterPro" id="IPR044032">
    <property type="entry name" value="TssC1_C"/>
</dbReference>
<dbReference type="Proteomes" id="UP000646365">
    <property type="component" value="Unassembled WGS sequence"/>
</dbReference>
<dbReference type="Pfam" id="PF18945">
    <property type="entry name" value="VipB_2"/>
    <property type="match status" value="1"/>
</dbReference>
<dbReference type="InterPro" id="IPR044031">
    <property type="entry name" value="TssC1_N"/>
</dbReference>
<dbReference type="AlphaFoldDB" id="A0A8J3E5A9"/>
<protein>
    <submittedName>
        <fullName evidence="3">Type VI secretion protein</fullName>
    </submittedName>
</protein>
<organism evidence="3 4">
    <name type="scientific">Aliidongia dinghuensis</name>
    <dbReference type="NCBI Taxonomy" id="1867774"/>
    <lineage>
        <taxon>Bacteria</taxon>
        <taxon>Pseudomonadati</taxon>
        <taxon>Pseudomonadota</taxon>
        <taxon>Alphaproteobacteria</taxon>
        <taxon>Rhodospirillales</taxon>
        <taxon>Dongiaceae</taxon>
        <taxon>Aliidongia</taxon>
    </lineage>
</organism>